<dbReference type="Proteomes" id="UP000502508">
    <property type="component" value="Chromosome"/>
</dbReference>
<proteinExistence type="predicted"/>
<name>A0A6F8XL68_9ACTN</name>
<dbReference type="InterPro" id="IPR006764">
    <property type="entry name" value="SAM_dep_MeTrfase_SAV2177_type"/>
</dbReference>
<gene>
    <name evidence="1" type="ORF">Pflav_009700</name>
</gene>
<reference evidence="1 2" key="2">
    <citation type="submission" date="2020-03" db="EMBL/GenBank/DDBJ databases">
        <authorList>
            <person name="Ichikawa N."/>
            <person name="Kimura A."/>
            <person name="Kitahashi Y."/>
            <person name="Uohara A."/>
        </authorList>
    </citation>
    <scope>NUCLEOTIDE SEQUENCE [LARGE SCALE GENOMIC DNA]</scope>
    <source>
        <strain evidence="1 2">NBRC 107702</strain>
    </source>
</reference>
<accession>A0A6F8XL68</accession>
<evidence type="ECO:0000313" key="2">
    <source>
        <dbReference type="Proteomes" id="UP000502508"/>
    </source>
</evidence>
<evidence type="ECO:0000313" key="1">
    <source>
        <dbReference type="EMBL" id="BCB74560.1"/>
    </source>
</evidence>
<reference evidence="1 2" key="1">
    <citation type="submission" date="2020-03" db="EMBL/GenBank/DDBJ databases">
        <title>Whole genome shotgun sequence of Phytohabitans flavus NBRC 107702.</title>
        <authorList>
            <person name="Komaki H."/>
            <person name="Tamura T."/>
        </authorList>
    </citation>
    <scope>NUCLEOTIDE SEQUENCE [LARGE SCALE GENOMIC DNA]</scope>
    <source>
        <strain evidence="1 2">NBRC 107702</strain>
    </source>
</reference>
<dbReference type="SUPFAM" id="SSF53335">
    <property type="entry name" value="S-adenosyl-L-methionine-dependent methyltransferases"/>
    <property type="match status" value="1"/>
</dbReference>
<keyword evidence="2" id="KW-1185">Reference proteome</keyword>
<dbReference type="AlphaFoldDB" id="A0A6F8XL68"/>
<protein>
    <recommendedName>
        <fullName evidence="3">Methyltransferase domain-containing protein</fullName>
    </recommendedName>
</protein>
<dbReference type="Pfam" id="PF04672">
    <property type="entry name" value="Methyltransf_19"/>
    <property type="match status" value="1"/>
</dbReference>
<organism evidence="1 2">
    <name type="scientific">Phytohabitans flavus</name>
    <dbReference type="NCBI Taxonomy" id="1076124"/>
    <lineage>
        <taxon>Bacteria</taxon>
        <taxon>Bacillati</taxon>
        <taxon>Actinomycetota</taxon>
        <taxon>Actinomycetes</taxon>
        <taxon>Micromonosporales</taxon>
        <taxon>Micromonosporaceae</taxon>
    </lineage>
</organism>
<dbReference type="InterPro" id="IPR029063">
    <property type="entry name" value="SAM-dependent_MTases_sf"/>
</dbReference>
<dbReference type="CDD" id="cd02440">
    <property type="entry name" value="AdoMet_MTases"/>
    <property type="match status" value="1"/>
</dbReference>
<sequence>MPSDTRSGAGVDQVLDLGCGLLSTGSVHEALLDVAPAVRSVHVDLDVVAVERAQTVITASGRNAVAAAVRGDLRQPRPLLQQASGRLDLARPLAIFVVGALAHLTDDEAARLLAALRQATAPGSVVVVTHASADVHPQAAALQPTVGAQPRSRRMLRSLLTGFDLVEPGITWATDWHPDPPDRPEPEPINLHASRYLLAAVARQRVGQ</sequence>
<evidence type="ECO:0008006" key="3">
    <source>
        <dbReference type="Google" id="ProtNLM"/>
    </source>
</evidence>
<dbReference type="KEGG" id="pfla:Pflav_009700"/>
<dbReference type="Gene3D" id="3.40.50.150">
    <property type="entry name" value="Vaccinia Virus protein VP39"/>
    <property type="match status" value="1"/>
</dbReference>
<dbReference type="EMBL" id="AP022870">
    <property type="protein sequence ID" value="BCB74560.1"/>
    <property type="molecule type" value="Genomic_DNA"/>
</dbReference>